<feature type="compositionally biased region" description="Polar residues" evidence="1">
    <location>
        <begin position="32"/>
        <end position="44"/>
    </location>
</feature>
<reference evidence="2" key="1">
    <citation type="submission" date="2017-02" db="UniProtKB">
        <authorList>
            <consortium name="WormBaseParasite"/>
        </authorList>
    </citation>
    <scope>IDENTIFICATION</scope>
</reference>
<sequence length="53" mass="5568">MELEEKGKASDSPVLESFVFKEELVGEYSSSIPVVGSQAATQPASKPPNSPTS</sequence>
<dbReference type="AlphaFoldDB" id="A0A0N4WGF6"/>
<organism evidence="2">
    <name type="scientific">Haemonchus placei</name>
    <name type="common">Barber's pole worm</name>
    <dbReference type="NCBI Taxonomy" id="6290"/>
    <lineage>
        <taxon>Eukaryota</taxon>
        <taxon>Metazoa</taxon>
        <taxon>Ecdysozoa</taxon>
        <taxon>Nematoda</taxon>
        <taxon>Chromadorea</taxon>
        <taxon>Rhabditida</taxon>
        <taxon>Rhabditina</taxon>
        <taxon>Rhabditomorpha</taxon>
        <taxon>Strongyloidea</taxon>
        <taxon>Trichostrongylidae</taxon>
        <taxon>Haemonchus</taxon>
    </lineage>
</organism>
<dbReference type="WBParaSite" id="HPLM_0000988801-mRNA-1">
    <property type="protein sequence ID" value="HPLM_0000988801-mRNA-1"/>
    <property type="gene ID" value="HPLM_0000988801"/>
</dbReference>
<proteinExistence type="predicted"/>
<accession>A0A0N4WGF6</accession>
<protein>
    <submittedName>
        <fullName evidence="2">Ovule protein</fullName>
    </submittedName>
</protein>
<evidence type="ECO:0000313" key="2">
    <source>
        <dbReference type="WBParaSite" id="HPLM_0000988801-mRNA-1"/>
    </source>
</evidence>
<evidence type="ECO:0000256" key="1">
    <source>
        <dbReference type="SAM" id="MobiDB-lite"/>
    </source>
</evidence>
<name>A0A0N4WGF6_HAEPC</name>
<feature type="region of interest" description="Disordered" evidence="1">
    <location>
        <begin position="32"/>
        <end position="53"/>
    </location>
</feature>